<feature type="domain" description="BZIP" evidence="2">
    <location>
        <begin position="77"/>
        <end position="121"/>
    </location>
</feature>
<dbReference type="GeneID" id="300577096"/>
<dbReference type="RefSeq" id="XP_073558946.1">
    <property type="nucleotide sequence ID" value="XM_073702646.1"/>
</dbReference>
<evidence type="ECO:0000313" key="4">
    <source>
        <dbReference type="Proteomes" id="UP001642720"/>
    </source>
</evidence>
<dbReference type="Gene3D" id="1.20.5.170">
    <property type="match status" value="1"/>
</dbReference>
<comment type="caution">
    <text evidence="3">The sequence shown here is derived from an EMBL/GenBank/DDBJ whole genome shotgun (WGS) entry which is preliminary data.</text>
</comment>
<feature type="region of interest" description="Disordered" evidence="1">
    <location>
        <begin position="160"/>
        <end position="185"/>
    </location>
</feature>
<gene>
    <name evidence="3" type="ORF">CCMA1212_005384</name>
</gene>
<evidence type="ECO:0000313" key="3">
    <source>
        <dbReference type="EMBL" id="TFB02745.1"/>
    </source>
</evidence>
<evidence type="ECO:0000256" key="1">
    <source>
        <dbReference type="SAM" id="MobiDB-lite"/>
    </source>
</evidence>
<keyword evidence="4" id="KW-1185">Reference proteome</keyword>
<dbReference type="Pfam" id="PF00170">
    <property type="entry name" value="bZIP_1"/>
    <property type="match status" value="1"/>
</dbReference>
<name>A0ABY2H5L8_9HYPO</name>
<organism evidence="3 4">
    <name type="scientific">Trichoderma ghanense</name>
    <dbReference type="NCBI Taxonomy" id="65468"/>
    <lineage>
        <taxon>Eukaryota</taxon>
        <taxon>Fungi</taxon>
        <taxon>Dikarya</taxon>
        <taxon>Ascomycota</taxon>
        <taxon>Pezizomycotina</taxon>
        <taxon>Sordariomycetes</taxon>
        <taxon>Hypocreomycetidae</taxon>
        <taxon>Hypocreales</taxon>
        <taxon>Hypocreaceae</taxon>
        <taxon>Trichoderma</taxon>
    </lineage>
</organism>
<sequence length="583" mass="63412">MSRVSRAPLPSLQSEISILNAENYGELPRSSPDSRADEIVVNGKRSSPSDHDEEDGVQKKRSRGRPRLDTKDETAADRRRTQIRLAQRAYRHRKDTAITTLEQKVKDLEASNEAMSKEFTKFYDIILAEGIFDLAPHAAPRLRLIADRLLRISSMVGTGSITPPESDDPVTAKSPVARKGTSNVSADLAPQAGVLEPELAASFSAHQQHTGAFNYEVIAQATPNNASFPFFAAFETTTSQPQTGSYMGNSLTTPSPYARLSPPVFGFPERTFSKRLQKTTLERGLRLATMKNPPPEQYATVFGFCLLFESRDAIVRKLASGLKKVQNEIFDWKMSSADQFGFLDNAFSTAGADDLGHALLSLGKPTNGFSGLTASFGQQPPASSDERAEQRIRMICQNFEGEFFTADEVELFLRRLGVVIPPNVDYVETELDLNDLQAADEATAKNLFASIGLPPGSAGLGSGMPGGNNSNSNNLWHTNASSMGDFASALRGDASEGKSTRMDELGDESDLNGRVVSFMNSHDFGQMWSTGSTWQKTKVSLDVRRLIDELGSRSVCLGKVPGVRPKDVIRAVKIAAGLPVTAP</sequence>
<accession>A0ABY2H5L8</accession>
<dbReference type="InterPro" id="IPR004827">
    <property type="entry name" value="bZIP"/>
</dbReference>
<reference evidence="3 4" key="1">
    <citation type="submission" date="2018-01" db="EMBL/GenBank/DDBJ databases">
        <title>Genome characterization of the sugarcane-associated fungus Trichoderma ghanense CCMA-1212 and their application in lignocelulose bioconversion.</title>
        <authorList>
            <person name="Steindorff A.S."/>
            <person name="Mendes T.D."/>
            <person name="Vilela E.S.D."/>
            <person name="Rodrigues D.S."/>
            <person name="Formighieri E.F."/>
            <person name="Melo I.S."/>
            <person name="Favaro L.C.L."/>
        </authorList>
    </citation>
    <scope>NUCLEOTIDE SEQUENCE [LARGE SCALE GENOMIC DNA]</scope>
    <source>
        <strain evidence="3 4">CCMA-1212</strain>
    </source>
</reference>
<proteinExistence type="predicted"/>
<dbReference type="CDD" id="cd14688">
    <property type="entry name" value="bZIP_YAP"/>
    <property type="match status" value="1"/>
</dbReference>
<protein>
    <recommendedName>
        <fullName evidence="2">BZIP domain-containing protein</fullName>
    </recommendedName>
</protein>
<dbReference type="Proteomes" id="UP001642720">
    <property type="component" value="Unassembled WGS sequence"/>
</dbReference>
<feature type="region of interest" description="Disordered" evidence="1">
    <location>
        <begin position="21"/>
        <end position="80"/>
    </location>
</feature>
<dbReference type="PANTHER" id="PTHR40618">
    <property type="entry name" value="B-ZIP TRANSCRIPTION FACTOR (EUROFUNG)-RELATED"/>
    <property type="match status" value="1"/>
</dbReference>
<evidence type="ECO:0000259" key="2">
    <source>
        <dbReference type="Pfam" id="PF00170"/>
    </source>
</evidence>
<dbReference type="SUPFAM" id="SSF57959">
    <property type="entry name" value="Leucine zipper domain"/>
    <property type="match status" value="1"/>
</dbReference>
<dbReference type="InterPro" id="IPR046347">
    <property type="entry name" value="bZIP_sf"/>
</dbReference>
<dbReference type="PANTHER" id="PTHR40618:SF1">
    <property type="entry name" value="B-ZIP TRANSCRIPTION FACTOR (EUROFUNG)"/>
    <property type="match status" value="1"/>
</dbReference>
<dbReference type="EMBL" id="PPTA01000006">
    <property type="protein sequence ID" value="TFB02745.1"/>
    <property type="molecule type" value="Genomic_DNA"/>
</dbReference>
<feature type="compositionally biased region" description="Basic and acidic residues" evidence="1">
    <location>
        <begin position="66"/>
        <end position="80"/>
    </location>
</feature>